<dbReference type="RefSeq" id="XP_036673402.3">
    <property type="nucleotide sequence ID" value="XM_036817507.3"/>
</dbReference>
<sequence length="438" mass="50185">MRFDLKELLLVSMSTSPNGVIRRHKRFKCGKVSYLVHYELQMGKLVIRQVKRIRRTSSLRSRLQKRRRLVQRMLERGSGMIYRSPVSREDGFTQTFMDHNSIAVGTEVLLENSACQTAHQEWISSQVDTSDLICTVSRDQQTFNPVQQFLSIAVGTELQLDSTASQTMLQEWISRQVDTSDLVQYMAREQQTFNPGQQSLGCQTEKQAMQSRITQSDLTAKTSSTQTKLISVSLGSQTELHCTNAVIQTEVDSQHMNTQTYDDEEEVIKPHLQALYLIHDSIKSQNDLIEHEVLNSVNQLIDLTILEVKNRRAMADLPREASLEPLTPVAVNQIGDNLPTDKSSPKEENKKIFPKPGFKFRMKRARVSKDKRLSTGPSWSCTMKCRRCGLHMHRSRHRVSSENQETQTEVEESKDVVVSVEMATQTEKERGRWTLKRS</sequence>
<organism evidence="2 3">
    <name type="scientific">Drosophila suzukii</name>
    <name type="common">Spotted-wing drosophila fruit fly</name>
    <dbReference type="NCBI Taxonomy" id="28584"/>
    <lineage>
        <taxon>Eukaryota</taxon>
        <taxon>Metazoa</taxon>
        <taxon>Ecdysozoa</taxon>
        <taxon>Arthropoda</taxon>
        <taxon>Hexapoda</taxon>
        <taxon>Insecta</taxon>
        <taxon>Pterygota</taxon>
        <taxon>Neoptera</taxon>
        <taxon>Endopterygota</taxon>
        <taxon>Diptera</taxon>
        <taxon>Brachycera</taxon>
        <taxon>Muscomorpha</taxon>
        <taxon>Ephydroidea</taxon>
        <taxon>Drosophilidae</taxon>
        <taxon>Drosophila</taxon>
        <taxon>Sophophora</taxon>
    </lineage>
</organism>
<accession>A0AB40A858</accession>
<name>A0AB40A858_DROSZ</name>
<dbReference type="GeneID" id="108015919"/>
<protein>
    <submittedName>
        <fullName evidence="3">Uncharacterized protein</fullName>
    </submittedName>
</protein>
<evidence type="ECO:0000313" key="2">
    <source>
        <dbReference type="Proteomes" id="UP001652628"/>
    </source>
</evidence>
<evidence type="ECO:0000313" key="3">
    <source>
        <dbReference type="RefSeq" id="XP_036673402.3"/>
    </source>
</evidence>
<keyword evidence="2" id="KW-1185">Reference proteome</keyword>
<reference evidence="3" key="1">
    <citation type="submission" date="2025-08" db="UniProtKB">
        <authorList>
            <consortium name="RefSeq"/>
        </authorList>
    </citation>
    <scope>IDENTIFICATION</scope>
</reference>
<dbReference type="Proteomes" id="UP001652628">
    <property type="component" value="Chromosome 3"/>
</dbReference>
<dbReference type="AlphaFoldDB" id="A0AB40A858"/>
<feature type="region of interest" description="Disordered" evidence="1">
    <location>
        <begin position="395"/>
        <end position="415"/>
    </location>
</feature>
<gene>
    <name evidence="3" type="primary">LOC108015919</name>
</gene>
<proteinExistence type="predicted"/>
<evidence type="ECO:0000256" key="1">
    <source>
        <dbReference type="SAM" id="MobiDB-lite"/>
    </source>
</evidence>